<evidence type="ECO:0000256" key="1">
    <source>
        <dbReference type="SAM" id="MobiDB-lite"/>
    </source>
</evidence>
<dbReference type="AlphaFoldDB" id="A0A485MS75"/>
<evidence type="ECO:0000313" key="2">
    <source>
        <dbReference type="EMBL" id="VFV20902.1"/>
    </source>
</evidence>
<reference evidence="2 3" key="1">
    <citation type="submission" date="2019-01" db="EMBL/GenBank/DDBJ databases">
        <authorList>
            <person name="Alioto T."/>
            <person name="Alioto T."/>
        </authorList>
    </citation>
    <scope>NUCLEOTIDE SEQUENCE [LARGE SCALE GENOMIC DNA]</scope>
</reference>
<feature type="region of interest" description="Disordered" evidence="1">
    <location>
        <begin position="1"/>
        <end position="25"/>
    </location>
</feature>
<name>A0A485MS75_LYNPA</name>
<keyword evidence="3" id="KW-1185">Reference proteome</keyword>
<feature type="non-terminal residue" evidence="2">
    <location>
        <position position="82"/>
    </location>
</feature>
<evidence type="ECO:0000313" key="3">
    <source>
        <dbReference type="Proteomes" id="UP000386466"/>
    </source>
</evidence>
<proteinExistence type="predicted"/>
<gene>
    <name evidence="2" type="ORF">LYPA_23C002994</name>
</gene>
<dbReference type="Proteomes" id="UP000386466">
    <property type="component" value="Unassembled WGS sequence"/>
</dbReference>
<protein>
    <submittedName>
        <fullName evidence="2">Zinc finger protein gli2-like</fullName>
    </submittedName>
</protein>
<accession>A0A485MS75</accession>
<dbReference type="EMBL" id="CAAGRJ010003174">
    <property type="protein sequence ID" value="VFV20902.1"/>
    <property type="molecule type" value="Genomic_DNA"/>
</dbReference>
<sequence length="82" mass="8304">METSASVTATEKKDAKSGSLEGVAFPDPGRKASALAVATAAAAAVAAQGARKSRMQILSYVSHNFRLPGSTVSNGRPDVGTQ</sequence>
<organism evidence="2 3">
    <name type="scientific">Lynx pardinus</name>
    <name type="common">Iberian lynx</name>
    <name type="synonym">Felis pardina</name>
    <dbReference type="NCBI Taxonomy" id="191816"/>
    <lineage>
        <taxon>Eukaryota</taxon>
        <taxon>Metazoa</taxon>
        <taxon>Chordata</taxon>
        <taxon>Craniata</taxon>
        <taxon>Vertebrata</taxon>
        <taxon>Euteleostomi</taxon>
        <taxon>Mammalia</taxon>
        <taxon>Eutheria</taxon>
        <taxon>Laurasiatheria</taxon>
        <taxon>Carnivora</taxon>
        <taxon>Feliformia</taxon>
        <taxon>Felidae</taxon>
        <taxon>Felinae</taxon>
        <taxon>Lynx</taxon>
    </lineage>
</organism>